<evidence type="ECO:0000256" key="6">
    <source>
        <dbReference type="ARBA" id="ARBA00022692"/>
    </source>
</evidence>
<dbReference type="NCBIfam" id="TIGR00751">
    <property type="entry name" value="menA"/>
    <property type="match status" value="1"/>
</dbReference>
<feature type="transmembrane region" description="Helical" evidence="9">
    <location>
        <begin position="174"/>
        <end position="194"/>
    </location>
</feature>
<dbReference type="CDD" id="cd13962">
    <property type="entry name" value="PT_UbiA_UBIAD1"/>
    <property type="match status" value="1"/>
</dbReference>
<comment type="subcellular location">
    <subcellularLocation>
        <location evidence="1">Membrane</location>
        <topology evidence="1">Multi-pass membrane protein</topology>
    </subcellularLocation>
</comment>
<dbReference type="HAMAP" id="MF_01937">
    <property type="entry name" value="MenA_1"/>
    <property type="match status" value="1"/>
</dbReference>
<evidence type="ECO:0000256" key="2">
    <source>
        <dbReference type="ARBA" id="ARBA00004863"/>
    </source>
</evidence>
<sequence>MNTKAWISAFRLRTLPLALASIGMGSFLAASHQKFRYDVLIWASLTTVFLQVLSNLANDYGDTINGADSELRQGPTRAVQSGAISISSMKIAIGVFGILSFASGLMLLHISVGLGSTIFYLFLGFGLASIAAAYFYTAGKNPYGYAGLGDISVLLFFGFLAVLGTYFLHTVEFTWLNILPALSMGLFATAVLNVNNIRDIESDKEAGKMSIPVRIGRNAAVKYHLFLLITGYGTSLVYIFLLPFSYSRIIVLLAIFPLVINAKAVTQKTDAKQLDPYLRQMAISSLLFMLLFGLAIL</sequence>
<dbReference type="GO" id="GO:0005886">
    <property type="term" value="C:plasma membrane"/>
    <property type="evidence" value="ECO:0007669"/>
    <property type="project" value="TreeGrafter"/>
</dbReference>
<organism evidence="10">
    <name type="scientific">hydrothermal vent metagenome</name>
    <dbReference type="NCBI Taxonomy" id="652676"/>
    <lineage>
        <taxon>unclassified sequences</taxon>
        <taxon>metagenomes</taxon>
        <taxon>ecological metagenomes</taxon>
    </lineage>
</organism>
<dbReference type="GO" id="GO:0009234">
    <property type="term" value="P:menaquinone biosynthetic process"/>
    <property type="evidence" value="ECO:0007669"/>
    <property type="project" value="UniProtKB-UniPathway"/>
</dbReference>
<evidence type="ECO:0000256" key="5">
    <source>
        <dbReference type="ARBA" id="ARBA00022679"/>
    </source>
</evidence>
<gene>
    <name evidence="10" type="ORF">MNBD_BACTEROID06-650</name>
</gene>
<dbReference type="InterPro" id="IPR000537">
    <property type="entry name" value="UbiA_prenyltransferase"/>
</dbReference>
<keyword evidence="8 9" id="KW-0472">Membrane</keyword>
<accession>A0A3B0UI64</accession>
<keyword evidence="5 10" id="KW-0808">Transferase</keyword>
<proteinExistence type="inferred from homology"/>
<feature type="transmembrane region" description="Helical" evidence="9">
    <location>
        <begin position="148"/>
        <end position="168"/>
    </location>
</feature>
<dbReference type="UniPathway" id="UPA00079"/>
<keyword evidence="4" id="KW-1003">Cell membrane</keyword>
<dbReference type="PIRSF" id="PIRSF005355">
    <property type="entry name" value="UBIAD1"/>
    <property type="match status" value="1"/>
</dbReference>
<feature type="transmembrane region" description="Helical" evidence="9">
    <location>
        <begin position="277"/>
        <end position="296"/>
    </location>
</feature>
<comment type="pathway">
    <text evidence="2">Quinol/quinone metabolism; menaquinone biosynthesis.</text>
</comment>
<protein>
    <submittedName>
        <fullName evidence="10">1,4-dihydroxy-2-naphthoate polyprenyltransferase</fullName>
        <ecNumber evidence="10">2.5.1.74</ecNumber>
    </submittedName>
</protein>
<dbReference type="InterPro" id="IPR004657">
    <property type="entry name" value="MenA"/>
</dbReference>
<feature type="transmembrane region" description="Helical" evidence="9">
    <location>
        <begin position="118"/>
        <end position="136"/>
    </location>
</feature>
<dbReference type="PANTHER" id="PTHR13929">
    <property type="entry name" value="1,4-DIHYDROXY-2-NAPHTHOATE OCTAPRENYLTRANSFERASE"/>
    <property type="match status" value="1"/>
</dbReference>
<feature type="transmembrane region" description="Helical" evidence="9">
    <location>
        <begin position="223"/>
        <end position="241"/>
    </location>
</feature>
<dbReference type="EMBL" id="UOES01000453">
    <property type="protein sequence ID" value="VAW28770.1"/>
    <property type="molecule type" value="Genomic_DNA"/>
</dbReference>
<keyword evidence="6 9" id="KW-0812">Transmembrane</keyword>
<evidence type="ECO:0000256" key="4">
    <source>
        <dbReference type="ARBA" id="ARBA00022475"/>
    </source>
</evidence>
<dbReference type="Pfam" id="PF01040">
    <property type="entry name" value="UbiA"/>
    <property type="match status" value="1"/>
</dbReference>
<keyword evidence="3" id="KW-0474">Menaquinone biosynthesis</keyword>
<feature type="transmembrane region" description="Helical" evidence="9">
    <location>
        <begin position="39"/>
        <end position="57"/>
    </location>
</feature>
<dbReference type="InterPro" id="IPR044878">
    <property type="entry name" value="UbiA_sf"/>
</dbReference>
<evidence type="ECO:0000256" key="1">
    <source>
        <dbReference type="ARBA" id="ARBA00004141"/>
    </source>
</evidence>
<evidence type="ECO:0000256" key="9">
    <source>
        <dbReference type="SAM" id="Phobius"/>
    </source>
</evidence>
<evidence type="ECO:0000313" key="10">
    <source>
        <dbReference type="EMBL" id="VAW28770.1"/>
    </source>
</evidence>
<name>A0A3B0UI64_9ZZZZ</name>
<reference evidence="10" key="1">
    <citation type="submission" date="2018-06" db="EMBL/GenBank/DDBJ databases">
        <authorList>
            <person name="Zhirakovskaya E."/>
        </authorList>
    </citation>
    <scope>NUCLEOTIDE SEQUENCE</scope>
</reference>
<dbReference type="PANTHER" id="PTHR13929:SF0">
    <property type="entry name" value="UBIA PRENYLTRANSFERASE DOMAIN-CONTAINING PROTEIN 1"/>
    <property type="match status" value="1"/>
</dbReference>
<feature type="transmembrane region" description="Helical" evidence="9">
    <location>
        <begin position="247"/>
        <end position="265"/>
    </location>
</feature>
<evidence type="ECO:0000256" key="3">
    <source>
        <dbReference type="ARBA" id="ARBA00022428"/>
    </source>
</evidence>
<evidence type="ECO:0000256" key="8">
    <source>
        <dbReference type="ARBA" id="ARBA00023136"/>
    </source>
</evidence>
<dbReference type="InterPro" id="IPR026046">
    <property type="entry name" value="UBIAD1"/>
</dbReference>
<dbReference type="Gene3D" id="1.10.357.140">
    <property type="entry name" value="UbiA prenyltransferase"/>
    <property type="match status" value="1"/>
</dbReference>
<evidence type="ECO:0000256" key="7">
    <source>
        <dbReference type="ARBA" id="ARBA00022989"/>
    </source>
</evidence>
<dbReference type="Gene3D" id="1.20.120.1780">
    <property type="entry name" value="UbiA prenyltransferase"/>
    <property type="match status" value="1"/>
</dbReference>
<dbReference type="GO" id="GO:0042371">
    <property type="term" value="P:vitamin K biosynthetic process"/>
    <property type="evidence" value="ECO:0007669"/>
    <property type="project" value="TreeGrafter"/>
</dbReference>
<feature type="transmembrane region" description="Helical" evidence="9">
    <location>
        <begin position="91"/>
        <end position="112"/>
    </location>
</feature>
<dbReference type="GO" id="GO:0046428">
    <property type="term" value="F:1,4-dihydroxy-2-naphthoate polyprenyltransferase activity"/>
    <property type="evidence" value="ECO:0007669"/>
    <property type="project" value="UniProtKB-EC"/>
</dbReference>
<keyword evidence="7 9" id="KW-1133">Transmembrane helix</keyword>
<dbReference type="AlphaFoldDB" id="A0A3B0UI64"/>
<dbReference type="EC" id="2.5.1.74" evidence="10"/>